<dbReference type="STRING" id="180088.A0A1J8QJA7"/>
<dbReference type="OrthoDB" id="2693094at2759"/>
<keyword evidence="2" id="KW-1185">Reference proteome</keyword>
<evidence type="ECO:0000313" key="2">
    <source>
        <dbReference type="Proteomes" id="UP000183567"/>
    </source>
</evidence>
<comment type="caution">
    <text evidence="1">The sequence shown here is derived from an EMBL/GenBank/DDBJ whole genome shotgun (WGS) entry which is preliminary data.</text>
</comment>
<organism evidence="1 2">
    <name type="scientific">Rhizopogon vesiculosus</name>
    <dbReference type="NCBI Taxonomy" id="180088"/>
    <lineage>
        <taxon>Eukaryota</taxon>
        <taxon>Fungi</taxon>
        <taxon>Dikarya</taxon>
        <taxon>Basidiomycota</taxon>
        <taxon>Agaricomycotina</taxon>
        <taxon>Agaricomycetes</taxon>
        <taxon>Agaricomycetidae</taxon>
        <taxon>Boletales</taxon>
        <taxon>Suillineae</taxon>
        <taxon>Rhizopogonaceae</taxon>
        <taxon>Rhizopogon</taxon>
    </lineage>
</organism>
<gene>
    <name evidence="1" type="ORF">AZE42_10691</name>
</gene>
<name>A0A1J8QJA7_9AGAM</name>
<dbReference type="AlphaFoldDB" id="A0A1J8QJA7"/>
<accession>A0A1J8QJA7</accession>
<reference evidence="1 2" key="1">
    <citation type="submission" date="2016-03" db="EMBL/GenBank/DDBJ databases">
        <title>Comparative genomics of the ectomycorrhizal sister species Rhizopogon vinicolor and Rhizopogon vesiculosus (Basidiomycota: Boletales) reveals a divergence of the mating type B locus.</title>
        <authorList>
            <person name="Mujic A.B."/>
            <person name="Kuo A."/>
            <person name="Tritt A."/>
            <person name="Lipzen A."/>
            <person name="Chen C."/>
            <person name="Johnson J."/>
            <person name="Sharma A."/>
            <person name="Barry K."/>
            <person name="Grigoriev I.V."/>
            <person name="Spatafora J.W."/>
        </authorList>
    </citation>
    <scope>NUCLEOTIDE SEQUENCE [LARGE SCALE GENOMIC DNA]</scope>
    <source>
        <strain evidence="1 2">AM-OR11-056</strain>
    </source>
</reference>
<proteinExistence type="predicted"/>
<dbReference type="EMBL" id="LVVM01005885">
    <property type="protein sequence ID" value="OJA09522.1"/>
    <property type="molecule type" value="Genomic_DNA"/>
</dbReference>
<sequence>MSWGRPAKDARVERTRFVPSGVSAPLLQLHTGEITTDGHTHLHTHYITASTLPTSNSLNVGSSEGTLLDDDWDKCPPEEEPQEIICEPSSDKRKHTATDTPLLAWIPEHQAFLDETLHLEGHGSPGSPCCCGAATPLFRCHDCFGTQMFCHECMLNSYTYNPLHRIDVHTRFLLLY</sequence>
<evidence type="ECO:0008006" key="3">
    <source>
        <dbReference type="Google" id="ProtNLM"/>
    </source>
</evidence>
<dbReference type="Proteomes" id="UP000183567">
    <property type="component" value="Unassembled WGS sequence"/>
</dbReference>
<evidence type="ECO:0000313" key="1">
    <source>
        <dbReference type="EMBL" id="OJA09522.1"/>
    </source>
</evidence>
<protein>
    <recommendedName>
        <fullName evidence="3">CxC2-like cysteine cluster KDZ transposase-associated domain-containing protein</fullName>
    </recommendedName>
</protein>